<sequence length="395" mass="45217">MDAHEGEDDYLVSEVTVETGIGTPDVVSTLVHQENVNIAPQESRGTTSILGIISPHEPPDGGRVLTTRSEKLPKARASTPPIVPISAKNQAERPLLFTMKKQISDENKGENDEPKNGSKFHWKRGKFLRSVSLPEMICQTPRTNPQEGPIAYFSKFFTEELIEFAVQQTNLYWMQKTSECINLCSKDIRDFVAVHIYMGLCRMNSYRDYWSDRLCWGKINNIMSRSKYAEIRRFLHLADFSIECPALIKDYNQSMGGVDKTDILVAIRENPLKSYKWYINIFSWLLDVSLSDSWVLYRKDHPQSKIALNKFKSEVAEGLLLKGRPRNMKIAKNKTPEPAPSKEVRHDQINHFPVAISKGKCGHCHLEQTVWACDKCNQRLCLNGKKNCFLHYHTI</sequence>
<dbReference type="PANTHER" id="PTHR47272:SF2">
    <property type="entry name" value="PIGGYBAC TRANSPOSABLE ELEMENT-DERIVED PROTEIN 3-LIKE"/>
    <property type="match status" value="1"/>
</dbReference>
<dbReference type="PANTHER" id="PTHR47272">
    <property type="entry name" value="DDE_TNP_1_7 DOMAIN-CONTAINING PROTEIN"/>
    <property type="match status" value="1"/>
</dbReference>
<evidence type="ECO:0000259" key="1">
    <source>
        <dbReference type="Pfam" id="PF13843"/>
    </source>
</evidence>
<dbReference type="InterPro" id="IPR029526">
    <property type="entry name" value="PGBD"/>
</dbReference>
<reference evidence="2 3" key="1">
    <citation type="submission" date="2023-09" db="EMBL/GenBank/DDBJ databases">
        <title>Nesidiocoris tenuis whole genome shotgun sequence.</title>
        <authorList>
            <person name="Shibata T."/>
            <person name="Shimoda M."/>
            <person name="Kobayashi T."/>
            <person name="Uehara T."/>
        </authorList>
    </citation>
    <scope>NUCLEOTIDE SEQUENCE [LARGE SCALE GENOMIC DNA]</scope>
    <source>
        <strain evidence="2 3">Japan</strain>
    </source>
</reference>
<evidence type="ECO:0000313" key="2">
    <source>
        <dbReference type="EMBL" id="BES92503.1"/>
    </source>
</evidence>
<feature type="domain" description="PiggyBac transposable element-derived protein" evidence="1">
    <location>
        <begin position="149"/>
        <end position="241"/>
    </location>
</feature>
<keyword evidence="3" id="KW-1185">Reference proteome</keyword>
<proteinExistence type="predicted"/>
<evidence type="ECO:0000313" key="3">
    <source>
        <dbReference type="Proteomes" id="UP001307889"/>
    </source>
</evidence>
<accession>A0ABN7AJR4</accession>
<organism evidence="2 3">
    <name type="scientific">Nesidiocoris tenuis</name>
    <dbReference type="NCBI Taxonomy" id="355587"/>
    <lineage>
        <taxon>Eukaryota</taxon>
        <taxon>Metazoa</taxon>
        <taxon>Ecdysozoa</taxon>
        <taxon>Arthropoda</taxon>
        <taxon>Hexapoda</taxon>
        <taxon>Insecta</taxon>
        <taxon>Pterygota</taxon>
        <taxon>Neoptera</taxon>
        <taxon>Paraneoptera</taxon>
        <taxon>Hemiptera</taxon>
        <taxon>Heteroptera</taxon>
        <taxon>Panheteroptera</taxon>
        <taxon>Cimicomorpha</taxon>
        <taxon>Miridae</taxon>
        <taxon>Dicyphina</taxon>
        <taxon>Nesidiocoris</taxon>
    </lineage>
</organism>
<protein>
    <submittedName>
        <fullName evidence="2">PiggyBac transposable element derived</fullName>
    </submittedName>
</protein>
<dbReference type="Proteomes" id="UP001307889">
    <property type="component" value="Chromosome 3"/>
</dbReference>
<dbReference type="Pfam" id="PF13843">
    <property type="entry name" value="DDE_Tnp_1_7"/>
    <property type="match status" value="1"/>
</dbReference>
<dbReference type="EMBL" id="AP028911">
    <property type="protein sequence ID" value="BES92503.1"/>
    <property type="molecule type" value="Genomic_DNA"/>
</dbReference>
<name>A0ABN7AJR4_9HEMI</name>
<gene>
    <name evidence="2" type="ORF">NTJ_05312</name>
</gene>